<feature type="region of interest" description="Disordered" evidence="1">
    <location>
        <begin position="147"/>
        <end position="181"/>
    </location>
</feature>
<organism evidence="3 5">
    <name type="scientific">Cyberlindnera jadinii (strain ATCC 18201 / CBS 1600 / BCRC 20928 / JCM 3617 / NBRC 0987 / NRRL Y-1542)</name>
    <name type="common">Torula yeast</name>
    <name type="synonym">Candida utilis</name>
    <dbReference type="NCBI Taxonomy" id="983966"/>
    <lineage>
        <taxon>Eukaryota</taxon>
        <taxon>Fungi</taxon>
        <taxon>Dikarya</taxon>
        <taxon>Ascomycota</taxon>
        <taxon>Saccharomycotina</taxon>
        <taxon>Saccharomycetes</taxon>
        <taxon>Phaffomycetales</taxon>
        <taxon>Phaffomycetaceae</taxon>
        <taxon>Cyberlindnera</taxon>
    </lineage>
</organism>
<evidence type="ECO:0000259" key="2">
    <source>
        <dbReference type="PROSITE" id="PS50812"/>
    </source>
</evidence>
<dbReference type="Proteomes" id="UP000038830">
    <property type="component" value="Unassembled WGS sequence"/>
</dbReference>
<protein>
    <recommendedName>
        <fullName evidence="2">PWWP domain-containing protein</fullName>
    </recommendedName>
</protein>
<dbReference type="EMBL" id="CDQK01000003">
    <property type="protein sequence ID" value="CEP22558.1"/>
    <property type="molecule type" value="Genomic_DNA"/>
</dbReference>
<proteinExistence type="predicted"/>
<dbReference type="SUPFAM" id="SSF47676">
    <property type="entry name" value="Conserved domain common to transcription factors TFIIS, elongin A, CRSP70"/>
    <property type="match status" value="1"/>
</dbReference>
<dbReference type="Pfam" id="PF00855">
    <property type="entry name" value="PWWP"/>
    <property type="match status" value="1"/>
</dbReference>
<keyword evidence="6" id="KW-1185">Reference proteome</keyword>
<dbReference type="SMART" id="SM00293">
    <property type="entry name" value="PWWP"/>
    <property type="match status" value="1"/>
</dbReference>
<dbReference type="Proteomes" id="UP000094389">
    <property type="component" value="Unassembled WGS sequence"/>
</dbReference>
<dbReference type="InterPro" id="IPR035441">
    <property type="entry name" value="TFIIS/LEDGF_dom_sf"/>
</dbReference>
<evidence type="ECO:0000313" key="6">
    <source>
        <dbReference type="Proteomes" id="UP000094389"/>
    </source>
</evidence>
<feature type="compositionally biased region" description="Basic and acidic residues" evidence="1">
    <location>
        <begin position="301"/>
        <end position="322"/>
    </location>
</feature>
<accession>A0A0H5C3R9</accession>
<evidence type="ECO:0000313" key="4">
    <source>
        <dbReference type="EMBL" id="ODV75419.1"/>
    </source>
</evidence>
<evidence type="ECO:0000256" key="1">
    <source>
        <dbReference type="SAM" id="MobiDB-lite"/>
    </source>
</evidence>
<reference evidence="4 6" key="3">
    <citation type="journal article" date="2016" name="Proc. Natl. Acad. Sci. U.S.A.">
        <title>Comparative genomics of biotechnologically important yeasts.</title>
        <authorList>
            <person name="Riley R."/>
            <person name="Haridas S."/>
            <person name="Wolfe K.H."/>
            <person name="Lopes M.R."/>
            <person name="Hittinger C.T."/>
            <person name="Goeker M."/>
            <person name="Salamov A.A."/>
            <person name="Wisecaver J.H."/>
            <person name="Long T.M."/>
            <person name="Calvey C.H."/>
            <person name="Aerts A.L."/>
            <person name="Barry K.W."/>
            <person name="Choi C."/>
            <person name="Clum A."/>
            <person name="Coughlan A.Y."/>
            <person name="Deshpande S."/>
            <person name="Douglass A.P."/>
            <person name="Hanson S.J."/>
            <person name="Klenk H.-P."/>
            <person name="LaButti K.M."/>
            <person name="Lapidus A."/>
            <person name="Lindquist E.A."/>
            <person name="Lipzen A.M."/>
            <person name="Meier-Kolthoff J.P."/>
            <person name="Ohm R.A."/>
            <person name="Otillar R.P."/>
            <person name="Pangilinan J.L."/>
            <person name="Peng Y."/>
            <person name="Rokas A."/>
            <person name="Rosa C.A."/>
            <person name="Scheuner C."/>
            <person name="Sibirny A.A."/>
            <person name="Slot J.C."/>
            <person name="Stielow J.B."/>
            <person name="Sun H."/>
            <person name="Kurtzman C.P."/>
            <person name="Blackwell M."/>
            <person name="Grigoriev I.V."/>
            <person name="Jeffries T.W."/>
        </authorList>
    </citation>
    <scope>NUCLEOTIDE SEQUENCE [LARGE SCALE GENOMIC DNA]</scope>
    <source>
        <strain evidence="6">ATCC 18201 / CBS 1600 / BCRC 20928 / JCM 3617 / NBRC 0987 / NRRL Y-1542</strain>
        <strain evidence="4">NRRL Y-1542</strain>
    </source>
</reference>
<feature type="region of interest" description="Disordered" evidence="1">
    <location>
        <begin position="282"/>
        <end position="332"/>
    </location>
</feature>
<dbReference type="Gene3D" id="1.20.930.10">
    <property type="entry name" value="Conserved domain common to transcription factors TFIIS, elongin A, CRSP70"/>
    <property type="match status" value="1"/>
</dbReference>
<name>A0A0H5C3R9_CYBJN</name>
<dbReference type="Gene3D" id="2.30.30.140">
    <property type="match status" value="1"/>
</dbReference>
<dbReference type="SUPFAM" id="SSF63748">
    <property type="entry name" value="Tudor/PWWP/MBT"/>
    <property type="match status" value="1"/>
</dbReference>
<feature type="domain" description="PWWP" evidence="2">
    <location>
        <begin position="14"/>
        <end position="86"/>
    </location>
</feature>
<dbReference type="EMBL" id="KV453926">
    <property type="protein sequence ID" value="ODV75419.1"/>
    <property type="molecule type" value="Genomic_DNA"/>
</dbReference>
<evidence type="ECO:0000313" key="5">
    <source>
        <dbReference type="Proteomes" id="UP000038830"/>
    </source>
</evidence>
<dbReference type="InterPro" id="IPR035503">
    <property type="entry name" value="IOC4-like_PWWP"/>
</dbReference>
<dbReference type="CDD" id="cd05840">
    <property type="entry name" value="PWWP_ScIOC4-like"/>
    <property type="match status" value="1"/>
</dbReference>
<dbReference type="PROSITE" id="PS50812">
    <property type="entry name" value="PWWP"/>
    <property type="match status" value="1"/>
</dbReference>
<dbReference type="InterPro" id="IPR000313">
    <property type="entry name" value="PWWP_dom"/>
</dbReference>
<sequence>MVQDSDFDVTEQKPGTLVLAKFSNFPPWPAIVLSPSQVPLKLKKKTLSRQLKMKRGRLFKHVPVRFFGDNSFAGVAFQNVHRLTEEKLSERNPANPELIDALEEAAAYRYPEDFISILIDEGSISSPEEFIELPNILTLPEDLDQAVSKKRSAEGDDDDDNNDDTHITKTKKKKSAPVEDMSTDKLKHKVHDFRYRLQKGLIQRDDTPTDDELKACSDVLKELETFSPHITLELLKYSKLHKVLRAILKIPSLKESTYKFHERAENLLIEWENMILSIKNEKKDTPVTPNTSVLDSAGVKQEGEESSEARSQEPSEVKDERAPGNIIENGQS</sequence>
<dbReference type="STRING" id="983966.A0A0H5C3R9"/>
<accession>A0A1E4S7D9</accession>
<dbReference type="OrthoDB" id="62853at2759"/>
<reference evidence="5" key="2">
    <citation type="journal article" date="2015" name="J. Biotechnol.">
        <title>The structure of the Cyberlindnera jadinii genome and its relation to Candida utilis analyzed by the occurrence of single nucleotide polymorphisms.</title>
        <authorList>
            <person name="Rupp O."/>
            <person name="Brinkrolf K."/>
            <person name="Buerth C."/>
            <person name="Kunigo M."/>
            <person name="Schneider J."/>
            <person name="Jaenicke S."/>
            <person name="Goesmann A."/>
            <person name="Puehler A."/>
            <person name="Jaeger K.-E."/>
            <person name="Ernst J.F."/>
        </authorList>
    </citation>
    <scope>NUCLEOTIDE SEQUENCE [LARGE SCALE GENOMIC DNA]</scope>
    <source>
        <strain evidence="5">ATCC 18201 / CBS 1600 / BCRC 20928 / JCM 3617 / NBRC 0987 / NRRL Y-1542</strain>
    </source>
</reference>
<dbReference type="AlphaFoldDB" id="A0A0H5C3R9"/>
<evidence type="ECO:0000313" key="3">
    <source>
        <dbReference type="EMBL" id="CEP22558.1"/>
    </source>
</evidence>
<reference evidence="3" key="1">
    <citation type="submission" date="2014-12" db="EMBL/GenBank/DDBJ databases">
        <authorList>
            <person name="Jaenicke S."/>
        </authorList>
    </citation>
    <scope>NUCLEOTIDE SEQUENCE [LARGE SCALE GENOMIC DNA]</scope>
    <source>
        <strain evidence="3">CBS1600</strain>
    </source>
</reference>
<gene>
    <name evidence="3" type="ORF">BN1211_2939</name>
    <name evidence="4" type="ORF">CYBJADRAFT_171338</name>
</gene>